<reference evidence="2" key="1">
    <citation type="journal article" date="2020" name="Stud. Mycol.">
        <title>101 Dothideomycetes genomes: a test case for predicting lifestyles and emergence of pathogens.</title>
        <authorList>
            <person name="Haridas S."/>
            <person name="Albert R."/>
            <person name="Binder M."/>
            <person name="Bloem J."/>
            <person name="Labutti K."/>
            <person name="Salamov A."/>
            <person name="Andreopoulos B."/>
            <person name="Baker S."/>
            <person name="Barry K."/>
            <person name="Bills G."/>
            <person name="Bluhm B."/>
            <person name="Cannon C."/>
            <person name="Castanera R."/>
            <person name="Culley D."/>
            <person name="Daum C."/>
            <person name="Ezra D."/>
            <person name="Gonzalez J."/>
            <person name="Henrissat B."/>
            <person name="Kuo A."/>
            <person name="Liang C."/>
            <person name="Lipzen A."/>
            <person name="Lutzoni F."/>
            <person name="Magnuson J."/>
            <person name="Mondo S."/>
            <person name="Nolan M."/>
            <person name="Ohm R."/>
            <person name="Pangilinan J."/>
            <person name="Park H.-J."/>
            <person name="Ramirez L."/>
            <person name="Alfaro M."/>
            <person name="Sun H."/>
            <person name="Tritt A."/>
            <person name="Yoshinaga Y."/>
            <person name="Zwiers L.-H."/>
            <person name="Turgeon B."/>
            <person name="Goodwin S."/>
            <person name="Spatafora J."/>
            <person name="Crous P."/>
            <person name="Grigoriev I."/>
        </authorList>
    </citation>
    <scope>NUCLEOTIDE SEQUENCE</scope>
    <source>
        <strain evidence="2">CBS 480.64</strain>
    </source>
</reference>
<feature type="region of interest" description="Disordered" evidence="1">
    <location>
        <begin position="263"/>
        <end position="361"/>
    </location>
</feature>
<feature type="compositionally biased region" description="Basic residues" evidence="1">
    <location>
        <begin position="347"/>
        <end position="361"/>
    </location>
</feature>
<dbReference type="Proteomes" id="UP000799421">
    <property type="component" value="Unassembled WGS sequence"/>
</dbReference>
<sequence length="361" mass="40360">MSGMAPKRKISYELVMAAKGAIEKAIERDNVLMAWMFLHILEQTREDDDLRALYSVILFNTADATQFEQFETYVKKEVELFKKQATVNEATGLRSPPMSVEPLIDAPQKEDAALVVGPKMPLGTPESDCCLQVTTVTNVRSRSKSESNHKPTKSLSAFTVKKSLPRKAKIQKLRTDSLVEETMSATPHATSLTDKQISDHIATPDTLKPSNLGREESASKQFNAAEEVALTSYVTRTLDKTLQSADAMAIERRKLEFRRLFKPVPRSQQHGSLAPKKAQARNAKNNEDFTDKKEDMTLKRPASEDVADHYRAKRIRASNESTNEMKEPLRTVKAGKKGQGSLERNKSKGASRKIQGRMPAK</sequence>
<dbReference type="AlphaFoldDB" id="A0A6A7C7E1"/>
<evidence type="ECO:0000256" key="1">
    <source>
        <dbReference type="SAM" id="MobiDB-lite"/>
    </source>
</evidence>
<evidence type="ECO:0000313" key="3">
    <source>
        <dbReference type="Proteomes" id="UP000799421"/>
    </source>
</evidence>
<feature type="compositionally biased region" description="Basic and acidic residues" evidence="1">
    <location>
        <begin position="284"/>
        <end position="310"/>
    </location>
</feature>
<protein>
    <submittedName>
        <fullName evidence="2">Uncharacterized protein</fullName>
    </submittedName>
</protein>
<dbReference type="EMBL" id="MU005960">
    <property type="protein sequence ID" value="KAF2863496.1"/>
    <property type="molecule type" value="Genomic_DNA"/>
</dbReference>
<organism evidence="2 3">
    <name type="scientific">Piedraia hortae CBS 480.64</name>
    <dbReference type="NCBI Taxonomy" id="1314780"/>
    <lineage>
        <taxon>Eukaryota</taxon>
        <taxon>Fungi</taxon>
        <taxon>Dikarya</taxon>
        <taxon>Ascomycota</taxon>
        <taxon>Pezizomycotina</taxon>
        <taxon>Dothideomycetes</taxon>
        <taxon>Dothideomycetidae</taxon>
        <taxon>Capnodiales</taxon>
        <taxon>Piedraiaceae</taxon>
        <taxon>Piedraia</taxon>
    </lineage>
</organism>
<accession>A0A6A7C7E1</accession>
<proteinExistence type="predicted"/>
<keyword evidence="3" id="KW-1185">Reference proteome</keyword>
<gene>
    <name evidence="2" type="ORF">K470DRAFT_254789</name>
</gene>
<name>A0A6A7C7E1_9PEZI</name>
<evidence type="ECO:0000313" key="2">
    <source>
        <dbReference type="EMBL" id="KAF2863496.1"/>
    </source>
</evidence>